<dbReference type="FunFam" id="1.20.1250.20:FF:000018">
    <property type="entry name" value="MFS transporter permease"/>
    <property type="match status" value="1"/>
</dbReference>
<protein>
    <submittedName>
        <fullName evidence="8">MFS general substrate transporter</fullName>
    </submittedName>
</protein>
<keyword evidence="9" id="KW-1185">Reference proteome</keyword>
<feature type="transmembrane region" description="Helical" evidence="6">
    <location>
        <begin position="314"/>
        <end position="334"/>
    </location>
</feature>
<name>A0A6A5VXF8_9PLEO</name>
<feature type="domain" description="Major facilitator superfamily (MFS) profile" evidence="7">
    <location>
        <begin position="41"/>
        <end position="456"/>
    </location>
</feature>
<evidence type="ECO:0000256" key="6">
    <source>
        <dbReference type="SAM" id="Phobius"/>
    </source>
</evidence>
<feature type="transmembrane region" description="Helical" evidence="6">
    <location>
        <begin position="431"/>
        <end position="451"/>
    </location>
</feature>
<dbReference type="Pfam" id="PF07690">
    <property type="entry name" value="MFS_1"/>
    <property type="match status" value="1"/>
</dbReference>
<dbReference type="EMBL" id="ML976657">
    <property type="protein sequence ID" value="KAF1979576.1"/>
    <property type="molecule type" value="Genomic_DNA"/>
</dbReference>
<evidence type="ECO:0000256" key="1">
    <source>
        <dbReference type="ARBA" id="ARBA00004141"/>
    </source>
</evidence>
<accession>A0A6A5VXF8</accession>
<feature type="transmembrane region" description="Helical" evidence="6">
    <location>
        <begin position="398"/>
        <end position="419"/>
    </location>
</feature>
<feature type="transmembrane region" description="Helical" evidence="6">
    <location>
        <begin position="271"/>
        <end position="294"/>
    </location>
</feature>
<dbReference type="Gene3D" id="1.20.1250.20">
    <property type="entry name" value="MFS general substrate transporter like domains"/>
    <property type="match status" value="2"/>
</dbReference>
<evidence type="ECO:0000256" key="5">
    <source>
        <dbReference type="ARBA" id="ARBA00023136"/>
    </source>
</evidence>
<dbReference type="InterPro" id="IPR020846">
    <property type="entry name" value="MFS_dom"/>
</dbReference>
<keyword evidence="4 6" id="KW-1133">Transmembrane helix</keyword>
<evidence type="ECO:0000256" key="4">
    <source>
        <dbReference type="ARBA" id="ARBA00022989"/>
    </source>
</evidence>
<sequence length="491" mass="54497">MDRKSSEYDEKIEAVRDAASDAAQVSEARISRLRRKVDFFIVPTVSLLYLFCFIDRTNIGNARLAGFEKDLRLKGFDYNMVLSIFYISYILFEIPATIACKWMGPGWFLPASTLGFGIVSVATAFVKTRAQACALRFLLGIFEAGIMPGVAYDLSRWYCRAELAFRLGLYMTMAPLSGAFGGLLATGILKLSSFGSLHRWQMLFGIEGVVTIGISLIAFFTLTDRPQTARWLTEEEKDILLTRVKAERLATTTVLDKLDAPKLLRGISNPITLTTATIFMLNNITVLGISFFLPTIVKAIYPDKTTIQQQLLTVPPYVVGGFFVLLLPSLSWYLDHRQLIIASTGPTALIGYAIFLGTLNPSVRYGAIFLTASTAFTLGPMANAQVSANVNSDTARSIAIGTNVMFGNIGGLVATWTYLPWDAPRYAIGNGLNLACAASWTTIAILGYLWMKRDNRRRDERSAAAHEEIAGLGKKEQQDLEWRHPDWRWKP</sequence>
<keyword evidence="3 6" id="KW-0812">Transmembrane</keyword>
<evidence type="ECO:0000256" key="3">
    <source>
        <dbReference type="ARBA" id="ARBA00022692"/>
    </source>
</evidence>
<feature type="transmembrane region" description="Helical" evidence="6">
    <location>
        <begin position="79"/>
        <end position="100"/>
    </location>
</feature>
<evidence type="ECO:0000259" key="7">
    <source>
        <dbReference type="PROSITE" id="PS50850"/>
    </source>
</evidence>
<dbReference type="AlphaFoldDB" id="A0A6A5VXF8"/>
<feature type="transmembrane region" description="Helical" evidence="6">
    <location>
        <begin position="39"/>
        <end position="59"/>
    </location>
</feature>
<dbReference type="Proteomes" id="UP000800036">
    <property type="component" value="Unassembled WGS sequence"/>
</dbReference>
<reference evidence="8" key="1">
    <citation type="journal article" date="2020" name="Stud. Mycol.">
        <title>101 Dothideomycetes genomes: a test case for predicting lifestyles and emergence of pathogens.</title>
        <authorList>
            <person name="Haridas S."/>
            <person name="Albert R."/>
            <person name="Binder M."/>
            <person name="Bloem J."/>
            <person name="Labutti K."/>
            <person name="Salamov A."/>
            <person name="Andreopoulos B."/>
            <person name="Baker S."/>
            <person name="Barry K."/>
            <person name="Bills G."/>
            <person name="Bluhm B."/>
            <person name="Cannon C."/>
            <person name="Castanera R."/>
            <person name="Culley D."/>
            <person name="Daum C."/>
            <person name="Ezra D."/>
            <person name="Gonzalez J."/>
            <person name="Henrissat B."/>
            <person name="Kuo A."/>
            <person name="Liang C."/>
            <person name="Lipzen A."/>
            <person name="Lutzoni F."/>
            <person name="Magnuson J."/>
            <person name="Mondo S."/>
            <person name="Nolan M."/>
            <person name="Ohm R."/>
            <person name="Pangilinan J."/>
            <person name="Park H.-J."/>
            <person name="Ramirez L."/>
            <person name="Alfaro M."/>
            <person name="Sun H."/>
            <person name="Tritt A."/>
            <person name="Yoshinaga Y."/>
            <person name="Zwiers L.-H."/>
            <person name="Turgeon B."/>
            <person name="Goodwin S."/>
            <person name="Spatafora J."/>
            <person name="Crous P."/>
            <person name="Grigoriev I."/>
        </authorList>
    </citation>
    <scope>NUCLEOTIDE SEQUENCE</scope>
    <source>
        <strain evidence="8">CBS 107.79</strain>
    </source>
</reference>
<evidence type="ECO:0000313" key="8">
    <source>
        <dbReference type="EMBL" id="KAF1979576.1"/>
    </source>
</evidence>
<dbReference type="InterPro" id="IPR036259">
    <property type="entry name" value="MFS_trans_sf"/>
</dbReference>
<feature type="transmembrane region" description="Helical" evidence="6">
    <location>
        <begin position="339"/>
        <end position="359"/>
    </location>
</feature>
<dbReference type="InterPro" id="IPR011701">
    <property type="entry name" value="MFS"/>
</dbReference>
<feature type="transmembrane region" description="Helical" evidence="6">
    <location>
        <begin position="200"/>
        <end position="222"/>
    </location>
</feature>
<keyword evidence="5 6" id="KW-0472">Membrane</keyword>
<dbReference type="OrthoDB" id="2985014at2759"/>
<keyword evidence="2" id="KW-0813">Transport</keyword>
<dbReference type="GO" id="GO:0022857">
    <property type="term" value="F:transmembrane transporter activity"/>
    <property type="evidence" value="ECO:0007669"/>
    <property type="project" value="InterPro"/>
</dbReference>
<feature type="transmembrane region" description="Helical" evidence="6">
    <location>
        <begin position="167"/>
        <end position="188"/>
    </location>
</feature>
<evidence type="ECO:0000313" key="9">
    <source>
        <dbReference type="Proteomes" id="UP000800036"/>
    </source>
</evidence>
<proteinExistence type="predicted"/>
<comment type="subcellular location">
    <subcellularLocation>
        <location evidence="1">Membrane</location>
        <topology evidence="1">Multi-pass membrane protein</topology>
    </subcellularLocation>
</comment>
<dbReference type="PANTHER" id="PTHR43791:SF48">
    <property type="entry name" value="TRANSPORTER, PUTATIVE (AFU_ORTHOLOGUE AFUA_4G01000)-RELATED"/>
    <property type="match status" value="1"/>
</dbReference>
<dbReference type="PROSITE" id="PS50850">
    <property type="entry name" value="MFS"/>
    <property type="match status" value="1"/>
</dbReference>
<feature type="transmembrane region" description="Helical" evidence="6">
    <location>
        <begin position="365"/>
        <end position="386"/>
    </location>
</feature>
<dbReference type="GO" id="GO:0016020">
    <property type="term" value="C:membrane"/>
    <property type="evidence" value="ECO:0007669"/>
    <property type="project" value="UniProtKB-SubCell"/>
</dbReference>
<gene>
    <name evidence="8" type="ORF">BU23DRAFT_522920</name>
</gene>
<organism evidence="8 9">
    <name type="scientific">Bimuria novae-zelandiae CBS 107.79</name>
    <dbReference type="NCBI Taxonomy" id="1447943"/>
    <lineage>
        <taxon>Eukaryota</taxon>
        <taxon>Fungi</taxon>
        <taxon>Dikarya</taxon>
        <taxon>Ascomycota</taxon>
        <taxon>Pezizomycotina</taxon>
        <taxon>Dothideomycetes</taxon>
        <taxon>Pleosporomycetidae</taxon>
        <taxon>Pleosporales</taxon>
        <taxon>Massarineae</taxon>
        <taxon>Didymosphaeriaceae</taxon>
        <taxon>Bimuria</taxon>
    </lineage>
</organism>
<feature type="transmembrane region" description="Helical" evidence="6">
    <location>
        <begin position="107"/>
        <end position="125"/>
    </location>
</feature>
<dbReference type="PANTHER" id="PTHR43791">
    <property type="entry name" value="PERMEASE-RELATED"/>
    <property type="match status" value="1"/>
</dbReference>
<dbReference type="FunFam" id="1.20.1250.20:FF:000013">
    <property type="entry name" value="MFS general substrate transporter"/>
    <property type="match status" value="1"/>
</dbReference>
<evidence type="ECO:0000256" key="2">
    <source>
        <dbReference type="ARBA" id="ARBA00022448"/>
    </source>
</evidence>
<dbReference type="SUPFAM" id="SSF103473">
    <property type="entry name" value="MFS general substrate transporter"/>
    <property type="match status" value="1"/>
</dbReference>